<name>H9BWF6_9BACT</name>
<sequence length="41" mass="4690">MGEFPKRLETTIPSFGQSVFFSEKDIIKKDPTALLLDLFTE</sequence>
<organism evidence="1">
    <name type="scientific">uncultured bacterium W5-77b</name>
    <dbReference type="NCBI Taxonomy" id="1131000"/>
    <lineage>
        <taxon>Bacteria</taxon>
        <taxon>environmental samples</taxon>
    </lineage>
</organism>
<reference evidence="1" key="1">
    <citation type="submission" date="2011-11" db="EMBL/GenBank/DDBJ databases">
        <title>Construction and analysis of a metagenome of deep-sea sediment.</title>
        <authorList>
            <person name="Huo Y.-Y."/>
            <person name="Cheng H."/>
            <person name="Wu M."/>
        </authorList>
    </citation>
    <scope>NUCLEOTIDE SEQUENCE</scope>
</reference>
<proteinExistence type="predicted"/>
<accession>H9BWF6</accession>
<dbReference type="EMBL" id="JQ085816">
    <property type="protein sequence ID" value="AFD03128.1"/>
    <property type="molecule type" value="Genomic_DNA"/>
</dbReference>
<dbReference type="AlphaFoldDB" id="H9BWF6"/>
<evidence type="ECO:0000313" key="1">
    <source>
        <dbReference type="EMBL" id="AFD03128.1"/>
    </source>
</evidence>
<protein>
    <submittedName>
        <fullName evidence="1">Uncharacterized protein</fullName>
    </submittedName>
</protein>